<proteinExistence type="inferred from homology"/>
<dbReference type="EMBL" id="AUSU01001071">
    <property type="protein sequence ID" value="EPS71897.1"/>
    <property type="molecule type" value="Genomic_DNA"/>
</dbReference>
<evidence type="ECO:0000256" key="10">
    <source>
        <dbReference type="ARBA" id="ARBA00023136"/>
    </source>
</evidence>
<dbReference type="PANTHER" id="PTHR47950">
    <property type="entry name" value="CYTOCHROME P450, FAMILY 76, SUBFAMILY C, POLYPEPTIDE 5-RELATED"/>
    <property type="match status" value="1"/>
</dbReference>
<dbReference type="CDD" id="cd11073">
    <property type="entry name" value="CYP76-like"/>
    <property type="match status" value="1"/>
</dbReference>
<organism evidence="13 14">
    <name type="scientific">Genlisea aurea</name>
    <dbReference type="NCBI Taxonomy" id="192259"/>
    <lineage>
        <taxon>Eukaryota</taxon>
        <taxon>Viridiplantae</taxon>
        <taxon>Streptophyta</taxon>
        <taxon>Embryophyta</taxon>
        <taxon>Tracheophyta</taxon>
        <taxon>Spermatophyta</taxon>
        <taxon>Magnoliopsida</taxon>
        <taxon>eudicotyledons</taxon>
        <taxon>Gunneridae</taxon>
        <taxon>Pentapetalae</taxon>
        <taxon>asterids</taxon>
        <taxon>lamiids</taxon>
        <taxon>Lamiales</taxon>
        <taxon>Lentibulariaceae</taxon>
        <taxon>Genlisea</taxon>
    </lineage>
</organism>
<dbReference type="InterPro" id="IPR002401">
    <property type="entry name" value="Cyt_P450_E_grp-I"/>
</dbReference>
<evidence type="ECO:0000256" key="12">
    <source>
        <dbReference type="RuleBase" id="RU000461"/>
    </source>
</evidence>
<feature type="binding site" description="axial binding residue" evidence="11">
    <location>
        <position position="418"/>
    </location>
    <ligand>
        <name>heme</name>
        <dbReference type="ChEBI" id="CHEBI:30413"/>
    </ligand>
    <ligandPart>
        <name>Fe</name>
        <dbReference type="ChEBI" id="CHEBI:18248"/>
    </ligandPart>
</feature>
<evidence type="ECO:0000256" key="1">
    <source>
        <dbReference type="ARBA" id="ARBA00004167"/>
    </source>
</evidence>
<dbReference type="PANTHER" id="PTHR47950:SF4">
    <property type="entry name" value="GERANIOL 8-HYDROXYLASE-LIKE"/>
    <property type="match status" value="1"/>
</dbReference>
<evidence type="ECO:0000256" key="4">
    <source>
        <dbReference type="ARBA" id="ARBA00022692"/>
    </source>
</evidence>
<dbReference type="SUPFAM" id="SSF48264">
    <property type="entry name" value="Cytochrome P450"/>
    <property type="match status" value="1"/>
</dbReference>
<dbReference type="PRINTS" id="PR00463">
    <property type="entry name" value="EP450I"/>
</dbReference>
<keyword evidence="3 11" id="KW-0349">Heme</keyword>
<evidence type="ECO:0000256" key="6">
    <source>
        <dbReference type="ARBA" id="ARBA00022989"/>
    </source>
</evidence>
<comment type="similarity">
    <text evidence="2 12">Belongs to the cytochrome P450 family.</text>
</comment>
<keyword evidence="14" id="KW-1185">Reference proteome</keyword>
<dbReference type="InterPro" id="IPR001128">
    <property type="entry name" value="Cyt_P450"/>
</dbReference>
<evidence type="ECO:0000256" key="5">
    <source>
        <dbReference type="ARBA" id="ARBA00022723"/>
    </source>
</evidence>
<accession>S8EGW3</accession>
<dbReference type="Gene3D" id="1.10.630.10">
    <property type="entry name" value="Cytochrome P450"/>
    <property type="match status" value="1"/>
</dbReference>
<dbReference type="PRINTS" id="PR00385">
    <property type="entry name" value="P450"/>
</dbReference>
<protein>
    <submittedName>
        <fullName evidence="13">Geraniol 10-hydroxylase</fullName>
    </submittedName>
</protein>
<keyword evidence="7 12" id="KW-0560">Oxidoreductase</keyword>
<evidence type="ECO:0000256" key="7">
    <source>
        <dbReference type="ARBA" id="ARBA00023002"/>
    </source>
</evidence>
<dbReference type="InterPro" id="IPR017972">
    <property type="entry name" value="Cyt_P450_CS"/>
</dbReference>
<keyword evidence="10" id="KW-0472">Membrane</keyword>
<feature type="non-terminal residue" evidence="13">
    <location>
        <position position="465"/>
    </location>
</feature>
<evidence type="ECO:0000256" key="3">
    <source>
        <dbReference type="ARBA" id="ARBA00022617"/>
    </source>
</evidence>
<dbReference type="AlphaFoldDB" id="S8EGW3"/>
<keyword evidence="9 12" id="KW-0503">Monooxygenase</keyword>
<keyword evidence="4" id="KW-0812">Transmembrane</keyword>
<evidence type="ECO:0000256" key="9">
    <source>
        <dbReference type="ARBA" id="ARBA00023033"/>
    </source>
</evidence>
<comment type="subcellular location">
    <subcellularLocation>
        <location evidence="1">Membrane</location>
        <topology evidence="1">Single-pass membrane protein</topology>
    </subcellularLocation>
</comment>
<dbReference type="Pfam" id="PF00067">
    <property type="entry name" value="p450"/>
    <property type="match status" value="1"/>
</dbReference>
<sequence length="465" mass="52633">QTLPPGPLSLPIIGSLHRMVFDQPHITLAKLAKTHGPLMFMRLGSLDTVVVSSSEMAREVLHNQDMAFSSRGIPETVRHYDYFQHSVIWLPVGLQWRLLRKVLNTHVFSSMKLEKDRALREKKVEELISYCDKCSKNGSFVDVGRAAFRTSLNLISNTMLSMDLSDPSVDSGKELKKLVWNILVEAGKWHLVDYFPFLEKLYPFQIDRRMYRLTQRVHAIFQGLVNERLAQKKNEDDEAAKRDDRDLIDVVLDLARENPEEINHKHIQHLCLDLFEAGTHAISCTVEWAMAELIRNPETMEKARRELESVVGRGNAVRESDIQNLHYLECVVKETIRLHPVGALIPRQVTQVQTVAGYTIPENSKVLINAWAIGRDPENWPDPLEFKPERFVGGGAGVGGLGVNEFEMIPFGGGRRICPGQPLAVKMVPVMVGTLINCFDWTPQNEAAMDMGEKFGINLQKAKPL</sequence>
<dbReference type="PROSITE" id="PS00086">
    <property type="entry name" value="CYTOCHROME_P450"/>
    <property type="match status" value="1"/>
</dbReference>
<dbReference type="OrthoDB" id="2789670at2759"/>
<dbReference type="GO" id="GO:0005506">
    <property type="term" value="F:iron ion binding"/>
    <property type="evidence" value="ECO:0007669"/>
    <property type="project" value="InterPro"/>
</dbReference>
<evidence type="ECO:0000313" key="13">
    <source>
        <dbReference type="EMBL" id="EPS71897.1"/>
    </source>
</evidence>
<keyword evidence="6" id="KW-1133">Transmembrane helix</keyword>
<dbReference type="GO" id="GO:0016705">
    <property type="term" value="F:oxidoreductase activity, acting on paired donors, with incorporation or reduction of molecular oxygen"/>
    <property type="evidence" value="ECO:0007669"/>
    <property type="project" value="InterPro"/>
</dbReference>
<dbReference type="GO" id="GO:0016020">
    <property type="term" value="C:membrane"/>
    <property type="evidence" value="ECO:0007669"/>
    <property type="project" value="UniProtKB-SubCell"/>
</dbReference>
<evidence type="ECO:0000256" key="8">
    <source>
        <dbReference type="ARBA" id="ARBA00023004"/>
    </source>
</evidence>
<feature type="non-terminal residue" evidence="13">
    <location>
        <position position="1"/>
    </location>
</feature>
<name>S8EGW3_9LAMI</name>
<gene>
    <name evidence="13" type="ORF">M569_02863</name>
</gene>
<keyword evidence="5 11" id="KW-0479">Metal-binding</keyword>
<reference evidence="13 14" key="1">
    <citation type="journal article" date="2013" name="BMC Genomics">
        <title>The miniature genome of a carnivorous plant Genlisea aurea contains a low number of genes and short non-coding sequences.</title>
        <authorList>
            <person name="Leushkin E.V."/>
            <person name="Sutormin R.A."/>
            <person name="Nabieva E.R."/>
            <person name="Penin A.A."/>
            <person name="Kondrashov A.S."/>
            <person name="Logacheva M.D."/>
        </authorList>
    </citation>
    <scope>NUCLEOTIDE SEQUENCE [LARGE SCALE GENOMIC DNA]</scope>
</reference>
<evidence type="ECO:0000313" key="14">
    <source>
        <dbReference type="Proteomes" id="UP000015453"/>
    </source>
</evidence>
<evidence type="ECO:0000256" key="2">
    <source>
        <dbReference type="ARBA" id="ARBA00010617"/>
    </source>
</evidence>
<dbReference type="GO" id="GO:0004497">
    <property type="term" value="F:monooxygenase activity"/>
    <property type="evidence" value="ECO:0007669"/>
    <property type="project" value="UniProtKB-KW"/>
</dbReference>
<evidence type="ECO:0000256" key="11">
    <source>
        <dbReference type="PIRSR" id="PIRSR602401-1"/>
    </source>
</evidence>
<dbReference type="Proteomes" id="UP000015453">
    <property type="component" value="Unassembled WGS sequence"/>
</dbReference>
<comment type="caution">
    <text evidence="13">The sequence shown here is derived from an EMBL/GenBank/DDBJ whole genome shotgun (WGS) entry which is preliminary data.</text>
</comment>
<dbReference type="InterPro" id="IPR036396">
    <property type="entry name" value="Cyt_P450_sf"/>
</dbReference>
<comment type="cofactor">
    <cofactor evidence="11">
        <name>heme</name>
        <dbReference type="ChEBI" id="CHEBI:30413"/>
    </cofactor>
</comment>
<keyword evidence="8 11" id="KW-0408">Iron</keyword>
<dbReference type="GO" id="GO:0020037">
    <property type="term" value="F:heme binding"/>
    <property type="evidence" value="ECO:0007669"/>
    <property type="project" value="InterPro"/>
</dbReference>